<evidence type="ECO:0000313" key="2">
    <source>
        <dbReference type="Proteomes" id="UP000202511"/>
    </source>
</evidence>
<proteinExistence type="predicted"/>
<dbReference type="EMBL" id="KP136319">
    <property type="protein sequence ID" value="AJF97751.1"/>
    <property type="molecule type" value="Genomic_DNA"/>
</dbReference>
<dbReference type="RefSeq" id="YP_009119986.1">
    <property type="nucleotide sequence ID" value="NC_026440.1"/>
</dbReference>
<dbReference type="GeneID" id="23462668"/>
<reference evidence="1 2" key="1">
    <citation type="journal article" date="2015" name="Parasitol. Res.">
        <title>Viruses in close associations with free-living amoebae.</title>
        <authorList>
            <person name="Scheid P."/>
        </authorList>
    </citation>
    <scope>NUCLEOTIDE SEQUENCE [LARGE SCALE GENOMIC DNA]</scope>
    <source>
        <strain evidence="1">KlaHel</strain>
    </source>
</reference>
<dbReference type="KEGG" id="vg:23462668"/>
<accession>A0A0B5JA41</accession>
<protein>
    <submittedName>
        <fullName evidence="1">Uncharacterized protein</fullName>
    </submittedName>
</protein>
<sequence>MPQKVHVFDDRLAVAEWAPTDATAVPVAIYSGALWRAPFVQLLLSLWLPQQKEDARCTNFSFLKRNKKRRGTGAIALCNNKQKQKGIKRISTTLGRAQIHP</sequence>
<dbReference type="Proteomes" id="UP000202511">
    <property type="component" value="Segment"/>
</dbReference>
<organism evidence="1 2">
    <name type="scientific">Pandoravirus inopinatum</name>
    <dbReference type="NCBI Taxonomy" id="1605721"/>
    <lineage>
        <taxon>Viruses</taxon>
        <taxon>Pandoravirus</taxon>
    </lineage>
</organism>
<name>A0A0B5JA41_9VIRU</name>
<evidence type="ECO:0000313" key="1">
    <source>
        <dbReference type="EMBL" id="AJF97751.1"/>
    </source>
</evidence>